<dbReference type="EMBL" id="AFYH01177668">
    <property type="status" value="NOT_ANNOTATED_CDS"/>
    <property type="molecule type" value="Genomic_DNA"/>
</dbReference>
<reference evidence="12" key="2">
    <citation type="submission" date="2025-08" db="UniProtKB">
        <authorList>
            <consortium name="Ensembl"/>
        </authorList>
    </citation>
    <scope>IDENTIFICATION</scope>
</reference>
<dbReference type="EMBL" id="AFYH01177674">
    <property type="status" value="NOT_ANNOTATED_CDS"/>
    <property type="molecule type" value="Genomic_DNA"/>
</dbReference>
<keyword evidence="6" id="KW-0677">Repeat</keyword>
<dbReference type="Ensembl" id="ENSLACT00000009642.1">
    <property type="protein sequence ID" value="ENSLACP00000009569.1"/>
    <property type="gene ID" value="ENSLACG00000008439.1"/>
</dbReference>
<dbReference type="GO" id="GO:0042043">
    <property type="term" value="F:neurexin family protein binding"/>
    <property type="evidence" value="ECO:0007669"/>
    <property type="project" value="TreeGrafter"/>
</dbReference>
<comment type="subcellular location">
    <subcellularLocation>
        <location evidence="2">Cell membrane</location>
    </subcellularLocation>
    <subcellularLocation>
        <location evidence="1">Endomembrane system</location>
        <topology evidence="1">Peripheral membrane protein</topology>
    </subcellularLocation>
</comment>
<dbReference type="InterPro" id="IPR000008">
    <property type="entry name" value="C2_dom"/>
</dbReference>
<evidence type="ECO:0000256" key="2">
    <source>
        <dbReference type="ARBA" id="ARBA00004236"/>
    </source>
</evidence>
<dbReference type="CDD" id="cd04020">
    <property type="entry name" value="C2B_SLP_1-2-3-4"/>
    <property type="match status" value="1"/>
</dbReference>
<keyword evidence="4" id="KW-0268">Exocytosis</keyword>
<proteinExistence type="predicted"/>
<dbReference type="EMBL" id="AFYH01177669">
    <property type="status" value="NOT_ANNOTATED_CDS"/>
    <property type="molecule type" value="Genomic_DNA"/>
</dbReference>
<reference evidence="12" key="3">
    <citation type="submission" date="2025-09" db="UniProtKB">
        <authorList>
            <consortium name="Ensembl"/>
        </authorList>
    </citation>
    <scope>IDENTIFICATION</scope>
</reference>
<dbReference type="PANTHER" id="PTHR45716">
    <property type="entry name" value="BITESIZE, ISOFORM I"/>
    <property type="match status" value="1"/>
</dbReference>
<feature type="compositionally biased region" description="Basic and acidic residues" evidence="10">
    <location>
        <begin position="10"/>
        <end position="25"/>
    </location>
</feature>
<dbReference type="InterPro" id="IPR043567">
    <property type="entry name" value="SYTL1-5_C2B"/>
</dbReference>
<gene>
    <name evidence="12" type="primary">LOC102361629</name>
</gene>
<dbReference type="GO" id="GO:0006887">
    <property type="term" value="P:exocytosis"/>
    <property type="evidence" value="ECO:0007669"/>
    <property type="project" value="UniProtKB-KW"/>
</dbReference>
<sequence length="416" mass="47035">MGEYALKKHNVQDKASPESPDDKTSTDAVSAPLRSEEQSELPELHSETTSPARAPASSEAEIDFEDFTSESSYGSDNLAKARAQSSQLSSASELSGSVMSLYSDAGDFGNVSVQGAVEVALRYDEIRREFLIQVEQCQDLAVANVKKQRTDPYVKTYLYPDKSRPSKRKTSIKKNTVNPVFNEFLKYKITKIDLQTRTLNISVWHNDSLGRNVFLGETEIELRYWDWRNDQLSWYNLLPKTAAPEASTYRGQLNVAIKYIPAGSIDGSKPVTGELHIWLKEVKGLQALKPSGVDSFIKCCVLPDLSKKSRQKTRIVKKCLNPIYNHTMVYDGFRHEEIKEACVELTIWDHDTFTNQFLGGVRLSLGTGKSYGRNVDWMDSNEEEIGVWRSMLSRPNEWIDEVLPLRPTMAKRKSES</sequence>
<dbReference type="PANTHER" id="PTHR45716:SF3">
    <property type="entry name" value="SYNAPTOTAGMIN-LIKE PROTEIN 1"/>
    <property type="match status" value="1"/>
</dbReference>
<dbReference type="FunFam" id="2.60.40.150:FF:000108">
    <property type="entry name" value="Synaptotagmin like 1"/>
    <property type="match status" value="1"/>
</dbReference>
<dbReference type="STRING" id="7897.ENSLACP00000009569"/>
<dbReference type="GO" id="GO:0005886">
    <property type="term" value="C:plasma membrane"/>
    <property type="evidence" value="ECO:0007669"/>
    <property type="project" value="UniProtKB-SubCell"/>
</dbReference>
<dbReference type="SMART" id="SM00239">
    <property type="entry name" value="C2"/>
    <property type="match status" value="2"/>
</dbReference>
<dbReference type="HOGENOM" id="CLU_002711_1_1_1"/>
<dbReference type="InParanoid" id="H3AIU8"/>
<evidence type="ECO:0000256" key="6">
    <source>
        <dbReference type="ARBA" id="ARBA00022737"/>
    </source>
</evidence>
<evidence type="ECO:0000256" key="5">
    <source>
        <dbReference type="ARBA" id="ARBA00022553"/>
    </source>
</evidence>
<dbReference type="EMBL" id="AFYH01177672">
    <property type="status" value="NOT_ANNOTATED_CDS"/>
    <property type="molecule type" value="Genomic_DNA"/>
</dbReference>
<accession>H3AIU8</accession>
<evidence type="ECO:0000256" key="7">
    <source>
        <dbReference type="ARBA" id="ARBA00023136"/>
    </source>
</evidence>
<dbReference type="Proteomes" id="UP000008672">
    <property type="component" value="Unassembled WGS sequence"/>
</dbReference>
<evidence type="ECO:0000256" key="3">
    <source>
        <dbReference type="ARBA" id="ARBA00022475"/>
    </source>
</evidence>
<feature type="domain" description="C2" evidence="11">
    <location>
        <begin position="249"/>
        <end position="378"/>
    </location>
</feature>
<dbReference type="Pfam" id="PF00168">
    <property type="entry name" value="C2"/>
    <property type="match status" value="2"/>
</dbReference>
<feature type="domain" description="C2" evidence="11">
    <location>
        <begin position="113"/>
        <end position="235"/>
    </location>
</feature>
<dbReference type="AlphaFoldDB" id="H3AIU8"/>
<dbReference type="EMBL" id="AFYH01177675">
    <property type="status" value="NOT_ANNOTATED_CDS"/>
    <property type="molecule type" value="Genomic_DNA"/>
</dbReference>
<evidence type="ECO:0000256" key="4">
    <source>
        <dbReference type="ARBA" id="ARBA00022483"/>
    </source>
</evidence>
<dbReference type="FunFam" id="2.60.40.150:FF:000006">
    <property type="entry name" value="Synaptotagmin-like 5, isoform CRA_a"/>
    <property type="match status" value="1"/>
</dbReference>
<protein>
    <recommendedName>
        <fullName evidence="8">Synaptotagmin-like protein 1</fullName>
    </recommendedName>
    <alternativeName>
        <fullName evidence="9">Exophilin-7</fullName>
    </alternativeName>
</protein>
<dbReference type="InterPro" id="IPR035892">
    <property type="entry name" value="C2_domain_sf"/>
</dbReference>
<dbReference type="EMBL" id="AFYH01177671">
    <property type="status" value="NOT_ANNOTATED_CDS"/>
    <property type="molecule type" value="Genomic_DNA"/>
</dbReference>
<dbReference type="eggNOG" id="KOG1028">
    <property type="taxonomic scope" value="Eukaryota"/>
</dbReference>
<evidence type="ECO:0000313" key="12">
    <source>
        <dbReference type="Ensembl" id="ENSLACP00000009569.1"/>
    </source>
</evidence>
<organism evidence="12 13">
    <name type="scientific">Latimeria chalumnae</name>
    <name type="common">Coelacanth</name>
    <dbReference type="NCBI Taxonomy" id="7897"/>
    <lineage>
        <taxon>Eukaryota</taxon>
        <taxon>Metazoa</taxon>
        <taxon>Chordata</taxon>
        <taxon>Craniata</taxon>
        <taxon>Vertebrata</taxon>
        <taxon>Euteleostomi</taxon>
        <taxon>Coelacanthiformes</taxon>
        <taxon>Coelacanthidae</taxon>
        <taxon>Latimeria</taxon>
    </lineage>
</organism>
<dbReference type="GeneTree" id="ENSGT00940000155843"/>
<dbReference type="EMBL" id="AFYH01177673">
    <property type="status" value="NOT_ANNOTATED_CDS"/>
    <property type="molecule type" value="Genomic_DNA"/>
</dbReference>
<evidence type="ECO:0000256" key="10">
    <source>
        <dbReference type="SAM" id="MobiDB-lite"/>
    </source>
</evidence>
<evidence type="ECO:0000313" key="13">
    <source>
        <dbReference type="Proteomes" id="UP000008672"/>
    </source>
</evidence>
<keyword evidence="13" id="KW-1185">Reference proteome</keyword>
<keyword evidence="7" id="KW-0472">Membrane</keyword>
<name>H3AIU8_LATCH</name>
<keyword evidence="5" id="KW-0597">Phosphoprotein</keyword>
<evidence type="ECO:0000256" key="9">
    <source>
        <dbReference type="ARBA" id="ARBA00075525"/>
    </source>
</evidence>
<feature type="compositionally biased region" description="Low complexity" evidence="10">
    <location>
        <begin position="47"/>
        <end position="59"/>
    </location>
</feature>
<evidence type="ECO:0000256" key="8">
    <source>
        <dbReference type="ARBA" id="ARBA00072163"/>
    </source>
</evidence>
<dbReference type="SUPFAM" id="SSF49562">
    <property type="entry name" value="C2 domain (Calcium/lipid-binding domain, CaLB)"/>
    <property type="match status" value="2"/>
</dbReference>
<dbReference type="Bgee" id="ENSLACG00000008439">
    <property type="expression patterns" value="Expressed in post-anal tail muscle and 6 other cell types or tissues"/>
</dbReference>
<dbReference type="GO" id="GO:0070382">
    <property type="term" value="C:exocytic vesicle"/>
    <property type="evidence" value="ECO:0007669"/>
    <property type="project" value="TreeGrafter"/>
</dbReference>
<dbReference type="EMBL" id="AFYH01177670">
    <property type="status" value="NOT_ANNOTATED_CDS"/>
    <property type="molecule type" value="Genomic_DNA"/>
</dbReference>
<keyword evidence="3" id="KW-1003">Cell membrane</keyword>
<dbReference type="OMA" id="PKVNSIY"/>
<evidence type="ECO:0000259" key="11">
    <source>
        <dbReference type="PROSITE" id="PS50004"/>
    </source>
</evidence>
<dbReference type="EMBL" id="AFYH01177666">
    <property type="status" value="NOT_ANNOTATED_CDS"/>
    <property type="molecule type" value="Genomic_DNA"/>
</dbReference>
<reference evidence="13" key="1">
    <citation type="submission" date="2011-08" db="EMBL/GenBank/DDBJ databases">
        <title>The draft genome of Latimeria chalumnae.</title>
        <authorList>
            <person name="Di Palma F."/>
            <person name="Alfoldi J."/>
            <person name="Johnson J."/>
            <person name="Berlin A."/>
            <person name="Gnerre S."/>
            <person name="Jaffe D."/>
            <person name="MacCallum I."/>
            <person name="Young S."/>
            <person name="Walker B.J."/>
            <person name="Lander E."/>
            <person name="Lindblad-Toh K."/>
        </authorList>
    </citation>
    <scope>NUCLEOTIDE SEQUENCE [LARGE SCALE GENOMIC DNA]</scope>
    <source>
        <strain evidence="13">Wild caught</strain>
    </source>
</reference>
<evidence type="ECO:0000256" key="1">
    <source>
        <dbReference type="ARBA" id="ARBA00004184"/>
    </source>
</evidence>
<feature type="region of interest" description="Disordered" evidence="10">
    <location>
        <begin position="1"/>
        <end position="61"/>
    </location>
</feature>
<dbReference type="PROSITE" id="PS50004">
    <property type="entry name" value="C2"/>
    <property type="match status" value="2"/>
</dbReference>
<dbReference type="Gene3D" id="2.60.40.150">
    <property type="entry name" value="C2 domain"/>
    <property type="match status" value="2"/>
</dbReference>
<feature type="compositionally biased region" description="Basic and acidic residues" evidence="10">
    <location>
        <begin position="34"/>
        <end position="46"/>
    </location>
</feature>
<dbReference type="EMBL" id="AFYH01177667">
    <property type="status" value="NOT_ANNOTATED_CDS"/>
    <property type="molecule type" value="Genomic_DNA"/>
</dbReference>